<dbReference type="EMBL" id="CASHSV030000823">
    <property type="protein sequence ID" value="CAJ2677470.1"/>
    <property type="molecule type" value="Genomic_DNA"/>
</dbReference>
<evidence type="ECO:0000313" key="1">
    <source>
        <dbReference type="EMBL" id="CAJ2677470.1"/>
    </source>
</evidence>
<accession>A0ACB0M854</accession>
<dbReference type="Proteomes" id="UP001177021">
    <property type="component" value="Unassembled WGS sequence"/>
</dbReference>
<gene>
    <name evidence="1" type="ORF">MILVUS5_LOCUS39965</name>
</gene>
<reference evidence="1" key="1">
    <citation type="submission" date="2023-10" db="EMBL/GenBank/DDBJ databases">
        <authorList>
            <person name="Rodriguez Cubillos JULIANA M."/>
            <person name="De Vega J."/>
        </authorList>
    </citation>
    <scope>NUCLEOTIDE SEQUENCE</scope>
</reference>
<evidence type="ECO:0000313" key="2">
    <source>
        <dbReference type="Proteomes" id="UP001177021"/>
    </source>
</evidence>
<proteinExistence type="predicted"/>
<comment type="caution">
    <text evidence="1">The sequence shown here is derived from an EMBL/GenBank/DDBJ whole genome shotgun (WGS) entry which is preliminary data.</text>
</comment>
<organism evidence="1 2">
    <name type="scientific">Trifolium pratense</name>
    <name type="common">Red clover</name>
    <dbReference type="NCBI Taxonomy" id="57577"/>
    <lineage>
        <taxon>Eukaryota</taxon>
        <taxon>Viridiplantae</taxon>
        <taxon>Streptophyta</taxon>
        <taxon>Embryophyta</taxon>
        <taxon>Tracheophyta</taxon>
        <taxon>Spermatophyta</taxon>
        <taxon>Magnoliopsida</taxon>
        <taxon>eudicotyledons</taxon>
        <taxon>Gunneridae</taxon>
        <taxon>Pentapetalae</taxon>
        <taxon>rosids</taxon>
        <taxon>fabids</taxon>
        <taxon>Fabales</taxon>
        <taxon>Fabaceae</taxon>
        <taxon>Papilionoideae</taxon>
        <taxon>50 kb inversion clade</taxon>
        <taxon>NPAAA clade</taxon>
        <taxon>Hologalegina</taxon>
        <taxon>IRL clade</taxon>
        <taxon>Trifolieae</taxon>
        <taxon>Trifolium</taxon>
    </lineage>
</organism>
<name>A0ACB0M854_TRIPR</name>
<protein>
    <submittedName>
        <fullName evidence="1">Uncharacterized protein</fullName>
    </submittedName>
</protein>
<sequence>MDFLNLSANQTLFLSISYFNTSLDSTTLTFNVCSAAPPNIVSDGLWGGQKNGRVPMKSALPMFEMQVLVIFAITQIFDLFLKRLDFPEFIGQMMAGLILGPSIQIREIDKYKNILFPYGSQDILATITSIGYALFIFINAVQMDLSMVTRTGHKAWTIAIMGLAMPLLICLLIPLSILQGTSHEVIATFPNVVLHHTITSFAVIASLLNELKILNSELGRLALSSVLVSDILGTTMGSILNVIKYSHDLSRIIKVGMPLLAFVIFVPLIFRPLMFWIIKHTKEERPVDDGYIYVIIVLVFGLGWISVRINQDFILGAFVLGLAVPEGPPLGSALVKKLEFFGTSVFLPIFVTCCVMKADLTLPDTPREIIFTGGFISFTHFVKIIAYLIPSLICEIPLKDALALALILNAKGVVDIGIFSGSYDTKLFNNASYGVMIVSIMIIACLVKWLVKILYDPSRKYAGYQKRNIVSLKPDAELRLLACIHKQYNISAITDVIDICSPTTEQPIIVDALHLIELVGRTSPIFISHRLQKTGHKSYSDDVILALDLYEHENYGGVTTHTYTAISPPTLMHEDVCQLALDKVASIVILPFHIRWTVDGGIESDDKNIRSLNCKVLEVSPCTVGILVTRSLLQNNSSIKLAVIFLGGRDDREALCLAKRAIRNPKINLVVYHLALELYVPNMEYLLDNEALEELKKPPQYGSENVYYQKLIVNDSQRISSVLRDIANEHDFFIVGRTHESDLPQLEGLKDWSEYSELGVIGDLIASPDFGSRAGVLVVQQQVKDR</sequence>
<keyword evidence="2" id="KW-1185">Reference proteome</keyword>